<gene>
    <name evidence="2" type="ORF">FCL42_17745</name>
</gene>
<evidence type="ECO:0000313" key="3">
    <source>
        <dbReference type="Proteomes" id="UP000305675"/>
    </source>
</evidence>
<dbReference type="RefSeq" id="WP_136864772.1">
    <property type="nucleotide sequence ID" value="NZ_SWCJ01000018.1"/>
</dbReference>
<dbReference type="Proteomes" id="UP000305675">
    <property type="component" value="Unassembled WGS sequence"/>
</dbReference>
<feature type="compositionally biased region" description="Acidic residues" evidence="1">
    <location>
        <begin position="34"/>
        <end position="46"/>
    </location>
</feature>
<reference evidence="2 3" key="1">
    <citation type="submission" date="2019-04" db="EMBL/GenBank/DDBJ databases">
        <authorList>
            <person name="Hwang J.C."/>
        </authorList>
    </citation>
    <scope>NUCLEOTIDE SEQUENCE [LARGE SCALE GENOMIC DNA]</scope>
    <source>
        <strain evidence="2 3">IMCC35002</strain>
    </source>
</reference>
<evidence type="ECO:0000256" key="1">
    <source>
        <dbReference type="SAM" id="MobiDB-lite"/>
    </source>
</evidence>
<evidence type="ECO:0000313" key="2">
    <source>
        <dbReference type="EMBL" id="TKB51683.1"/>
    </source>
</evidence>
<dbReference type="OrthoDB" id="1545603at1236"/>
<protein>
    <submittedName>
        <fullName evidence="2">Uncharacterized protein</fullName>
    </submittedName>
</protein>
<keyword evidence="3" id="KW-1185">Reference proteome</keyword>
<dbReference type="EMBL" id="SWCJ01000018">
    <property type="protein sequence ID" value="TKB51683.1"/>
    <property type="molecule type" value="Genomic_DNA"/>
</dbReference>
<organism evidence="2 3">
    <name type="scientific">Ferrimonas aestuarii</name>
    <dbReference type="NCBI Taxonomy" id="2569539"/>
    <lineage>
        <taxon>Bacteria</taxon>
        <taxon>Pseudomonadati</taxon>
        <taxon>Pseudomonadota</taxon>
        <taxon>Gammaproteobacteria</taxon>
        <taxon>Alteromonadales</taxon>
        <taxon>Ferrimonadaceae</taxon>
        <taxon>Ferrimonas</taxon>
    </lineage>
</organism>
<accession>A0A4U1BKC8</accession>
<dbReference type="AlphaFoldDB" id="A0A4U1BKC8"/>
<comment type="caution">
    <text evidence="2">The sequence shown here is derived from an EMBL/GenBank/DDBJ whole genome shotgun (WGS) entry which is preliminary data.</text>
</comment>
<sequence>MSFLSRWFAVNKQPTPELAASRNPKAESAQDSDPFGEDPTFSDDNSDIPKVPEPQGEAIESEGKSLFSNQASVFEQKHDNLTLVGDQLFSRANATDSEVVFDDMLEPNEPSLNSTALSDDFSLDINPATSLPMMGGLGGVDAGGNAFGCSDSIGIDTGIGSDFGLGVGMNDSMGSSFDDNMGSSFDDSFSCSSSFDNDW</sequence>
<name>A0A4U1BKC8_9GAMM</name>
<proteinExistence type="predicted"/>
<feature type="region of interest" description="Disordered" evidence="1">
    <location>
        <begin position="14"/>
        <end position="65"/>
    </location>
</feature>